<keyword evidence="5 7" id="KW-1133">Transmembrane helix</keyword>
<dbReference type="InterPro" id="IPR035906">
    <property type="entry name" value="MetI-like_sf"/>
</dbReference>
<evidence type="ECO:0000256" key="4">
    <source>
        <dbReference type="ARBA" id="ARBA00022692"/>
    </source>
</evidence>
<keyword evidence="4 7" id="KW-0812">Transmembrane</keyword>
<evidence type="ECO:0000256" key="1">
    <source>
        <dbReference type="ARBA" id="ARBA00004651"/>
    </source>
</evidence>
<protein>
    <recommendedName>
        <fullName evidence="9">ABC transmembrane type-1 domain-containing protein</fullName>
    </recommendedName>
</protein>
<accession>X1GF72</accession>
<evidence type="ECO:0008006" key="9">
    <source>
        <dbReference type="Google" id="ProtNLM"/>
    </source>
</evidence>
<sequence length="119" mass="13908">MVSWQTRFGREGVKYLFIIPAFAFFLIFLLIPAMQSIYYSFFQWTGLGKPVWTGITNYIRAFKDEIFRLSFINNILYIMGTFVVEVGFGLLAALILNRKYPLFGLFRVMFFTPVVLSMV</sequence>
<dbReference type="InterPro" id="IPR051393">
    <property type="entry name" value="ABC_transporter_permease"/>
</dbReference>
<comment type="caution">
    <text evidence="8">The sequence shown here is derived from an EMBL/GenBank/DDBJ whole genome shotgun (WGS) entry which is preliminary data.</text>
</comment>
<dbReference type="GO" id="GO:0005886">
    <property type="term" value="C:plasma membrane"/>
    <property type="evidence" value="ECO:0007669"/>
    <property type="project" value="UniProtKB-SubCell"/>
</dbReference>
<evidence type="ECO:0000256" key="2">
    <source>
        <dbReference type="ARBA" id="ARBA00022448"/>
    </source>
</evidence>
<feature type="non-terminal residue" evidence="8">
    <location>
        <position position="119"/>
    </location>
</feature>
<reference evidence="8" key="1">
    <citation type="journal article" date="2014" name="Front. Microbiol.">
        <title>High frequency of phylogenetically diverse reductive dehalogenase-homologous genes in deep subseafloor sedimentary metagenomes.</title>
        <authorList>
            <person name="Kawai M."/>
            <person name="Futagami T."/>
            <person name="Toyoda A."/>
            <person name="Takaki Y."/>
            <person name="Nishi S."/>
            <person name="Hori S."/>
            <person name="Arai W."/>
            <person name="Tsubouchi T."/>
            <person name="Morono Y."/>
            <person name="Uchiyama I."/>
            <person name="Ito T."/>
            <person name="Fujiyama A."/>
            <person name="Inagaki F."/>
            <person name="Takami H."/>
        </authorList>
    </citation>
    <scope>NUCLEOTIDE SEQUENCE</scope>
    <source>
        <strain evidence="8">Expedition CK06-06</strain>
    </source>
</reference>
<keyword evidence="3" id="KW-1003">Cell membrane</keyword>
<evidence type="ECO:0000256" key="6">
    <source>
        <dbReference type="ARBA" id="ARBA00023136"/>
    </source>
</evidence>
<dbReference type="Gene3D" id="1.10.3720.10">
    <property type="entry name" value="MetI-like"/>
    <property type="match status" value="1"/>
</dbReference>
<proteinExistence type="predicted"/>
<evidence type="ECO:0000256" key="3">
    <source>
        <dbReference type="ARBA" id="ARBA00022475"/>
    </source>
</evidence>
<evidence type="ECO:0000256" key="5">
    <source>
        <dbReference type="ARBA" id="ARBA00022989"/>
    </source>
</evidence>
<dbReference type="PANTHER" id="PTHR30193">
    <property type="entry name" value="ABC TRANSPORTER PERMEASE PROTEIN"/>
    <property type="match status" value="1"/>
</dbReference>
<evidence type="ECO:0000313" key="8">
    <source>
        <dbReference type="EMBL" id="GAH31683.1"/>
    </source>
</evidence>
<organism evidence="8">
    <name type="scientific">marine sediment metagenome</name>
    <dbReference type="NCBI Taxonomy" id="412755"/>
    <lineage>
        <taxon>unclassified sequences</taxon>
        <taxon>metagenomes</taxon>
        <taxon>ecological metagenomes</taxon>
    </lineage>
</organism>
<keyword evidence="6 7" id="KW-0472">Membrane</keyword>
<feature type="transmembrane region" description="Helical" evidence="7">
    <location>
        <begin position="12"/>
        <end position="31"/>
    </location>
</feature>
<gene>
    <name evidence="8" type="ORF">S03H2_23539</name>
</gene>
<feature type="transmembrane region" description="Helical" evidence="7">
    <location>
        <begin position="71"/>
        <end position="94"/>
    </location>
</feature>
<name>X1GF72_9ZZZZ</name>
<dbReference type="SUPFAM" id="SSF161098">
    <property type="entry name" value="MetI-like"/>
    <property type="match status" value="1"/>
</dbReference>
<dbReference type="AlphaFoldDB" id="X1GF72"/>
<comment type="subcellular location">
    <subcellularLocation>
        <location evidence="1">Cell membrane</location>
        <topology evidence="1">Multi-pass membrane protein</topology>
    </subcellularLocation>
</comment>
<dbReference type="EMBL" id="BARU01012879">
    <property type="protein sequence ID" value="GAH31683.1"/>
    <property type="molecule type" value="Genomic_DNA"/>
</dbReference>
<evidence type="ECO:0000256" key="7">
    <source>
        <dbReference type="SAM" id="Phobius"/>
    </source>
</evidence>
<keyword evidence="2" id="KW-0813">Transport</keyword>
<dbReference type="PANTHER" id="PTHR30193:SF37">
    <property type="entry name" value="INNER MEMBRANE ABC TRANSPORTER PERMEASE PROTEIN YCJO"/>
    <property type="match status" value="1"/>
</dbReference>